<reference evidence="1" key="2">
    <citation type="journal article" date="2022" name="New Phytol.">
        <title>Evolutionary transition to the ectomycorrhizal habit in the genomes of a hyperdiverse lineage of mushroom-forming fungi.</title>
        <authorList>
            <person name="Looney B."/>
            <person name="Miyauchi S."/>
            <person name="Morin E."/>
            <person name="Drula E."/>
            <person name="Courty P.E."/>
            <person name="Kohler A."/>
            <person name="Kuo A."/>
            <person name="LaButti K."/>
            <person name="Pangilinan J."/>
            <person name="Lipzen A."/>
            <person name="Riley R."/>
            <person name="Andreopoulos W."/>
            <person name="He G."/>
            <person name="Johnson J."/>
            <person name="Nolan M."/>
            <person name="Tritt A."/>
            <person name="Barry K.W."/>
            <person name="Grigoriev I.V."/>
            <person name="Nagy L.G."/>
            <person name="Hibbett D."/>
            <person name="Henrissat B."/>
            <person name="Matheny P.B."/>
            <person name="Labbe J."/>
            <person name="Martin F.M."/>
        </authorList>
    </citation>
    <scope>NUCLEOTIDE SEQUENCE</scope>
    <source>
        <strain evidence="1">EC-137</strain>
    </source>
</reference>
<evidence type="ECO:0000313" key="2">
    <source>
        <dbReference type="Proteomes" id="UP000814128"/>
    </source>
</evidence>
<protein>
    <submittedName>
        <fullName evidence="1">Uncharacterized protein</fullName>
    </submittedName>
</protein>
<evidence type="ECO:0000313" key="1">
    <source>
        <dbReference type="EMBL" id="KAI0035203.1"/>
    </source>
</evidence>
<organism evidence="1 2">
    <name type="scientific">Vararia minispora EC-137</name>
    <dbReference type="NCBI Taxonomy" id="1314806"/>
    <lineage>
        <taxon>Eukaryota</taxon>
        <taxon>Fungi</taxon>
        <taxon>Dikarya</taxon>
        <taxon>Basidiomycota</taxon>
        <taxon>Agaricomycotina</taxon>
        <taxon>Agaricomycetes</taxon>
        <taxon>Russulales</taxon>
        <taxon>Lachnocladiaceae</taxon>
        <taxon>Vararia</taxon>
    </lineage>
</organism>
<comment type="caution">
    <text evidence="1">The sequence shown here is derived from an EMBL/GenBank/DDBJ whole genome shotgun (WGS) entry which is preliminary data.</text>
</comment>
<accession>A0ACB8QTP3</accession>
<proteinExistence type="predicted"/>
<dbReference type="EMBL" id="MU273488">
    <property type="protein sequence ID" value="KAI0035203.1"/>
    <property type="molecule type" value="Genomic_DNA"/>
</dbReference>
<reference evidence="1" key="1">
    <citation type="submission" date="2021-02" db="EMBL/GenBank/DDBJ databases">
        <authorList>
            <consortium name="DOE Joint Genome Institute"/>
            <person name="Ahrendt S."/>
            <person name="Looney B.P."/>
            <person name="Miyauchi S."/>
            <person name="Morin E."/>
            <person name="Drula E."/>
            <person name="Courty P.E."/>
            <person name="Chicoki N."/>
            <person name="Fauchery L."/>
            <person name="Kohler A."/>
            <person name="Kuo A."/>
            <person name="Labutti K."/>
            <person name="Pangilinan J."/>
            <person name="Lipzen A."/>
            <person name="Riley R."/>
            <person name="Andreopoulos W."/>
            <person name="He G."/>
            <person name="Johnson J."/>
            <person name="Barry K.W."/>
            <person name="Grigoriev I.V."/>
            <person name="Nagy L."/>
            <person name="Hibbett D."/>
            <person name="Henrissat B."/>
            <person name="Matheny P.B."/>
            <person name="Labbe J."/>
            <person name="Martin F."/>
        </authorList>
    </citation>
    <scope>NUCLEOTIDE SEQUENCE</scope>
    <source>
        <strain evidence="1">EC-137</strain>
    </source>
</reference>
<keyword evidence="2" id="KW-1185">Reference proteome</keyword>
<gene>
    <name evidence="1" type="ORF">K488DRAFT_83287</name>
</gene>
<name>A0ACB8QTP3_9AGAM</name>
<dbReference type="Proteomes" id="UP000814128">
    <property type="component" value="Unassembled WGS sequence"/>
</dbReference>
<sequence length="179" mass="19502">MHLGYNGLWADVVSVFPAAVDDIACRAGQSPLHLKVGFPRSCAHTTTIVDAAINHIFRARTIKVPSADFAKNHWPLDLAALSKTPPPRTSRTPCLRAFARSTGRPSQGTPSSRHQCMLRTLQLVHSYIPFEGSNLTVLESVHHILHAPPLPVPVPRNFASCTRLSALKLDRGFTLVCAA</sequence>